<reference evidence="2 3" key="1">
    <citation type="journal article" date="2022" name="G3 (Bethesda)">
        <title>Whole-genome sequence and methylome profiling of the almond [Prunus dulcis (Mill.) D.A. Webb] cultivar 'Nonpareil'.</title>
        <authorList>
            <person name="D'Amico-Willman K.M."/>
            <person name="Ouma W.Z."/>
            <person name="Meulia T."/>
            <person name="Sideli G.M."/>
            <person name="Gradziel T.M."/>
            <person name="Fresnedo-Ramirez J."/>
        </authorList>
    </citation>
    <scope>NUCLEOTIDE SEQUENCE [LARGE SCALE GENOMIC DNA]</scope>
    <source>
        <strain evidence="2">Clone GOH B32 T37-40</strain>
    </source>
</reference>
<gene>
    <name evidence="2" type="ORF">L3X38_003049</name>
</gene>
<name>A0AAD4WVZ4_PRUDU</name>
<evidence type="ECO:0000313" key="2">
    <source>
        <dbReference type="EMBL" id="KAI5350158.1"/>
    </source>
</evidence>
<evidence type="ECO:0000256" key="1">
    <source>
        <dbReference type="SAM" id="MobiDB-lite"/>
    </source>
</evidence>
<comment type="caution">
    <text evidence="2">The sequence shown here is derived from an EMBL/GenBank/DDBJ whole genome shotgun (WGS) entry which is preliminary data.</text>
</comment>
<feature type="compositionally biased region" description="Polar residues" evidence="1">
    <location>
        <begin position="114"/>
        <end position="126"/>
    </location>
</feature>
<sequence>MLHPRSDFYQTIVRPSKEPPHGLALGHNPQPNLGRDTPARARPRYSSGSGRTIPAGPDRNIPSTCAPNLGREAPSICAPNPERKSSTPIPAAASTPKLGRDLQQFQLPKPGRDLQQSQPSKLNRDL</sequence>
<protein>
    <submittedName>
        <fullName evidence="2">Uncharacterized protein</fullName>
    </submittedName>
</protein>
<keyword evidence="3" id="KW-1185">Reference proteome</keyword>
<dbReference type="EMBL" id="JAJFAZ020000001">
    <property type="protein sequence ID" value="KAI5350158.1"/>
    <property type="molecule type" value="Genomic_DNA"/>
</dbReference>
<organism evidence="2 3">
    <name type="scientific">Prunus dulcis</name>
    <name type="common">Almond</name>
    <name type="synonym">Amygdalus dulcis</name>
    <dbReference type="NCBI Taxonomy" id="3755"/>
    <lineage>
        <taxon>Eukaryota</taxon>
        <taxon>Viridiplantae</taxon>
        <taxon>Streptophyta</taxon>
        <taxon>Embryophyta</taxon>
        <taxon>Tracheophyta</taxon>
        <taxon>Spermatophyta</taxon>
        <taxon>Magnoliopsida</taxon>
        <taxon>eudicotyledons</taxon>
        <taxon>Gunneridae</taxon>
        <taxon>Pentapetalae</taxon>
        <taxon>rosids</taxon>
        <taxon>fabids</taxon>
        <taxon>Rosales</taxon>
        <taxon>Rosaceae</taxon>
        <taxon>Amygdaloideae</taxon>
        <taxon>Amygdaleae</taxon>
        <taxon>Prunus</taxon>
    </lineage>
</organism>
<accession>A0AAD4WVZ4</accession>
<feature type="region of interest" description="Disordered" evidence="1">
    <location>
        <begin position="1"/>
        <end position="126"/>
    </location>
</feature>
<dbReference type="Proteomes" id="UP001054821">
    <property type="component" value="Chromosome 1"/>
</dbReference>
<dbReference type="AlphaFoldDB" id="A0AAD4WVZ4"/>
<evidence type="ECO:0000313" key="3">
    <source>
        <dbReference type="Proteomes" id="UP001054821"/>
    </source>
</evidence>
<proteinExistence type="predicted"/>